<sequence length="513" mass="57953">MDGAIRAALPILAALLSVHTRTSEQYQAENNNRTNYIKYMPTLPPFPGANRTMGYNPTMGPSSLQNNIEEPMFFLPEGYFYWLRPNWEGPAVEVVCSIYIDSLGAFSEKTMDFDLSLILGCQWRDERLANITSEHVSLPEGMEIWKPAIDVVSKDSTDYPSVLSVSPEGNVLMMQWFTIKATCLMQLHAYPLDHQKCSLLIQNRGGVKIVWGWETFWFPGDTPVVTRTSGLHSQLSLETVESFAYVNSLLYPELICVYQGVTCDYRESENCLRAQCTSVEKITTEQCRTCNYFSGKCKNGTDELAVRKPEDCVFGLLMASDGDLVFTTAELRFTLRRRLSYHMLQIYIPSISIVAMSWVSFWISIESSPARTALGVTTVLTMITQSGRPIPMPEVSYVRAVDVWLLVCQLFVFLALIEYAAVNYISRTLKEAKALKRYIRPSSKKRNSNSNANSLPTNSNSHAENSAEDTVVTTASGSNTAENIDHICRWGFPIAFLLFNIMYWLTYNYIVQT</sequence>
<keyword evidence="10" id="KW-0869">Chloride channel</keyword>
<accession>A0A6P4ZJ36</accession>
<dbReference type="InterPro" id="IPR006202">
    <property type="entry name" value="Neur_chan_lig-bd"/>
</dbReference>
<evidence type="ECO:0000256" key="9">
    <source>
        <dbReference type="ARBA" id="ARBA00023136"/>
    </source>
</evidence>
<feature type="transmembrane region" description="Helical" evidence="13">
    <location>
        <begin position="403"/>
        <end position="426"/>
    </location>
</feature>
<comment type="subcellular location">
    <subcellularLocation>
        <location evidence="2">Cell membrane</location>
    </subcellularLocation>
    <subcellularLocation>
        <location evidence="1">Membrane</location>
        <topology evidence="1">Multi-pass membrane protein</topology>
    </subcellularLocation>
</comment>
<evidence type="ECO:0000313" key="17">
    <source>
        <dbReference type="Proteomes" id="UP000515135"/>
    </source>
</evidence>
<dbReference type="KEGG" id="bbel:109473902"/>
<dbReference type="Pfam" id="PF02932">
    <property type="entry name" value="Neur_chan_memb"/>
    <property type="match status" value="1"/>
</dbReference>
<comment type="similarity">
    <text evidence="13">Belongs to the ligand-gated ion channel (TC 1.A.9) family.</text>
</comment>
<evidence type="ECO:0000256" key="2">
    <source>
        <dbReference type="ARBA" id="ARBA00004236"/>
    </source>
</evidence>
<evidence type="ECO:0000256" key="13">
    <source>
        <dbReference type="RuleBase" id="RU000687"/>
    </source>
</evidence>
<keyword evidence="9 13" id="KW-0472">Membrane</keyword>
<evidence type="ECO:0000259" key="15">
    <source>
        <dbReference type="Pfam" id="PF02931"/>
    </source>
</evidence>
<dbReference type="GO" id="GO:0005254">
    <property type="term" value="F:chloride channel activity"/>
    <property type="evidence" value="ECO:0007669"/>
    <property type="project" value="UniProtKB-KW"/>
</dbReference>
<feature type="transmembrane region" description="Helical" evidence="13">
    <location>
        <begin position="346"/>
        <end position="365"/>
    </location>
</feature>
<evidence type="ECO:0000256" key="4">
    <source>
        <dbReference type="ARBA" id="ARBA00022475"/>
    </source>
</evidence>
<proteinExistence type="inferred from homology"/>
<dbReference type="AlphaFoldDB" id="A0A6P4ZJ36"/>
<dbReference type="Proteomes" id="UP000515135">
    <property type="component" value="Unplaced"/>
</dbReference>
<evidence type="ECO:0000256" key="7">
    <source>
        <dbReference type="ARBA" id="ARBA00022989"/>
    </source>
</evidence>
<dbReference type="InterPro" id="IPR006201">
    <property type="entry name" value="Neur_channel"/>
</dbReference>
<evidence type="ECO:0000256" key="5">
    <source>
        <dbReference type="ARBA" id="ARBA00022692"/>
    </source>
</evidence>
<dbReference type="GO" id="GO:0005886">
    <property type="term" value="C:plasma membrane"/>
    <property type="evidence" value="ECO:0007669"/>
    <property type="project" value="UniProtKB-SubCell"/>
</dbReference>
<dbReference type="Pfam" id="PF02931">
    <property type="entry name" value="Neur_chan_LBD"/>
    <property type="match status" value="1"/>
</dbReference>
<dbReference type="GO" id="GO:0034707">
    <property type="term" value="C:chloride channel complex"/>
    <property type="evidence" value="ECO:0007669"/>
    <property type="project" value="UniProtKB-KW"/>
</dbReference>
<evidence type="ECO:0000256" key="3">
    <source>
        <dbReference type="ARBA" id="ARBA00022448"/>
    </source>
</evidence>
<dbReference type="InterPro" id="IPR006029">
    <property type="entry name" value="Neurotrans-gated_channel_TM"/>
</dbReference>
<feature type="domain" description="Neurotransmitter-gated ion-channel transmembrane" evidence="16">
    <location>
        <begin position="346"/>
        <end position="462"/>
    </location>
</feature>
<dbReference type="Gene3D" id="2.70.170.10">
    <property type="entry name" value="Neurotransmitter-gated ion-channel ligand-binding domain"/>
    <property type="match status" value="1"/>
</dbReference>
<feature type="region of interest" description="Disordered" evidence="14">
    <location>
        <begin position="443"/>
        <end position="474"/>
    </location>
</feature>
<dbReference type="InterPro" id="IPR036734">
    <property type="entry name" value="Neur_chan_lig-bd_sf"/>
</dbReference>
<dbReference type="PRINTS" id="PR00252">
    <property type="entry name" value="NRIONCHANNEL"/>
</dbReference>
<feature type="signal peptide" evidence="13">
    <location>
        <begin position="1"/>
        <end position="23"/>
    </location>
</feature>
<organism evidence="17 18">
    <name type="scientific">Branchiostoma belcheri</name>
    <name type="common">Amphioxus</name>
    <dbReference type="NCBI Taxonomy" id="7741"/>
    <lineage>
        <taxon>Eukaryota</taxon>
        <taxon>Metazoa</taxon>
        <taxon>Chordata</taxon>
        <taxon>Cephalochordata</taxon>
        <taxon>Leptocardii</taxon>
        <taxon>Amphioxiformes</taxon>
        <taxon>Branchiostomatidae</taxon>
        <taxon>Branchiostoma</taxon>
    </lineage>
</organism>
<dbReference type="SUPFAM" id="SSF90112">
    <property type="entry name" value="Neurotransmitter-gated ion-channel transmembrane pore"/>
    <property type="match status" value="1"/>
</dbReference>
<dbReference type="InterPro" id="IPR038050">
    <property type="entry name" value="Neuro_actylchol_rec"/>
</dbReference>
<dbReference type="CDD" id="cd19049">
    <property type="entry name" value="LGIC_TM_anion"/>
    <property type="match status" value="1"/>
</dbReference>
<dbReference type="PRINTS" id="PR00253">
    <property type="entry name" value="GABAARECEPTR"/>
</dbReference>
<reference evidence="18" key="1">
    <citation type="submission" date="2025-08" db="UniProtKB">
        <authorList>
            <consortium name="RefSeq"/>
        </authorList>
    </citation>
    <scope>IDENTIFICATION</scope>
    <source>
        <tissue evidence="18">Gonad</tissue>
    </source>
</reference>
<keyword evidence="17" id="KW-1185">Reference proteome</keyword>
<dbReference type="SUPFAM" id="SSF63712">
    <property type="entry name" value="Nicotinic receptor ligand binding domain-like"/>
    <property type="match status" value="1"/>
</dbReference>
<feature type="domain" description="Neurotransmitter-gated ion-channel ligand-binding" evidence="15">
    <location>
        <begin position="77"/>
        <end position="201"/>
    </location>
</feature>
<keyword evidence="5 13" id="KW-0812">Transmembrane</keyword>
<feature type="compositionally biased region" description="Polar residues" evidence="14">
    <location>
        <begin position="455"/>
        <end position="464"/>
    </location>
</feature>
<keyword evidence="3 13" id="KW-0813">Transport</keyword>
<feature type="chain" id="PRO_5028515038" evidence="13">
    <location>
        <begin position="24"/>
        <end position="513"/>
    </location>
</feature>
<name>A0A6P4ZJ36_BRABE</name>
<keyword evidence="8 13" id="KW-0406">Ion transport</keyword>
<keyword evidence="12 13" id="KW-0407">Ion channel</keyword>
<keyword evidence="4" id="KW-1003">Cell membrane</keyword>
<evidence type="ECO:0000256" key="14">
    <source>
        <dbReference type="SAM" id="MobiDB-lite"/>
    </source>
</evidence>
<dbReference type="PANTHER" id="PTHR18945">
    <property type="entry name" value="NEUROTRANSMITTER GATED ION CHANNEL"/>
    <property type="match status" value="1"/>
</dbReference>
<evidence type="ECO:0000256" key="11">
    <source>
        <dbReference type="ARBA" id="ARBA00023214"/>
    </source>
</evidence>
<dbReference type="RefSeq" id="XP_019629611.1">
    <property type="nucleotide sequence ID" value="XM_019774052.1"/>
</dbReference>
<protein>
    <submittedName>
        <fullName evidence="18">Glycine receptor subunit alpha-4-like</fullName>
    </submittedName>
</protein>
<dbReference type="PROSITE" id="PS00236">
    <property type="entry name" value="NEUROTR_ION_CHANNEL"/>
    <property type="match status" value="1"/>
</dbReference>
<dbReference type="GO" id="GO:0005230">
    <property type="term" value="F:extracellular ligand-gated monoatomic ion channel activity"/>
    <property type="evidence" value="ECO:0007669"/>
    <property type="project" value="InterPro"/>
</dbReference>
<evidence type="ECO:0000259" key="16">
    <source>
        <dbReference type="Pfam" id="PF02932"/>
    </source>
</evidence>
<evidence type="ECO:0000256" key="10">
    <source>
        <dbReference type="ARBA" id="ARBA00023173"/>
    </source>
</evidence>
<dbReference type="GO" id="GO:0004888">
    <property type="term" value="F:transmembrane signaling receptor activity"/>
    <property type="evidence" value="ECO:0007669"/>
    <property type="project" value="InterPro"/>
</dbReference>
<dbReference type="OrthoDB" id="9979986at2759"/>
<evidence type="ECO:0000256" key="1">
    <source>
        <dbReference type="ARBA" id="ARBA00004141"/>
    </source>
</evidence>
<keyword evidence="7 13" id="KW-1133">Transmembrane helix</keyword>
<dbReference type="GeneID" id="109473902"/>
<evidence type="ECO:0000313" key="18">
    <source>
        <dbReference type="RefSeq" id="XP_019629611.1"/>
    </source>
</evidence>
<keyword evidence="11" id="KW-0868">Chloride</keyword>
<feature type="transmembrane region" description="Helical" evidence="13">
    <location>
        <begin position="490"/>
        <end position="510"/>
    </location>
</feature>
<evidence type="ECO:0000256" key="6">
    <source>
        <dbReference type="ARBA" id="ARBA00022729"/>
    </source>
</evidence>
<dbReference type="Gene3D" id="1.20.58.390">
    <property type="entry name" value="Neurotransmitter-gated ion-channel transmembrane domain"/>
    <property type="match status" value="1"/>
</dbReference>
<evidence type="ECO:0000256" key="8">
    <source>
        <dbReference type="ARBA" id="ARBA00023065"/>
    </source>
</evidence>
<dbReference type="InterPro" id="IPR018000">
    <property type="entry name" value="Neurotransmitter_ion_chnl_CS"/>
</dbReference>
<evidence type="ECO:0000256" key="12">
    <source>
        <dbReference type="ARBA" id="ARBA00023303"/>
    </source>
</evidence>
<gene>
    <name evidence="18" type="primary">LOC109473902</name>
</gene>
<comment type="caution">
    <text evidence="13">Lacks conserved residue(s) required for the propagation of feature annotation.</text>
</comment>
<keyword evidence="6 13" id="KW-0732">Signal</keyword>
<dbReference type="InterPro" id="IPR006028">
    <property type="entry name" value="GABAA/Glycine_rcpt"/>
</dbReference>
<dbReference type="InterPro" id="IPR036719">
    <property type="entry name" value="Neuro-gated_channel_TM_sf"/>
</dbReference>